<dbReference type="PANTHER" id="PTHR24189:SF50">
    <property type="entry name" value="ANKYRIN REPEAT AND SOCS BOX PROTEIN 2"/>
    <property type="match status" value="1"/>
</dbReference>
<dbReference type="PROSITE" id="PS50297">
    <property type="entry name" value="ANK_REP_REGION"/>
    <property type="match status" value="1"/>
</dbReference>
<dbReference type="Pfam" id="PF12796">
    <property type="entry name" value="Ank_2"/>
    <property type="match status" value="1"/>
</dbReference>
<feature type="repeat" description="ANK" evidence="3">
    <location>
        <begin position="221"/>
        <end position="249"/>
    </location>
</feature>
<dbReference type="STRING" id="1450537.A0A395HYK2"/>
<dbReference type="SUPFAM" id="SSF48403">
    <property type="entry name" value="Ankyrin repeat"/>
    <property type="match status" value="1"/>
</dbReference>
<reference evidence="4 5" key="1">
    <citation type="submission" date="2018-02" db="EMBL/GenBank/DDBJ databases">
        <title>The genomes of Aspergillus section Nigri reveals drivers in fungal speciation.</title>
        <authorList>
            <consortium name="DOE Joint Genome Institute"/>
            <person name="Vesth T.C."/>
            <person name="Nybo J."/>
            <person name="Theobald S."/>
            <person name="Brandl J."/>
            <person name="Frisvad J.C."/>
            <person name="Nielsen K.F."/>
            <person name="Lyhne E.K."/>
            <person name="Kogle M.E."/>
            <person name="Kuo A."/>
            <person name="Riley R."/>
            <person name="Clum A."/>
            <person name="Nolan M."/>
            <person name="Lipzen A."/>
            <person name="Salamov A."/>
            <person name="Henrissat B."/>
            <person name="Wiebenga A."/>
            <person name="De vries R.P."/>
            <person name="Grigoriev I.V."/>
            <person name="Mortensen U.H."/>
            <person name="Andersen M.R."/>
            <person name="Baker S.E."/>
        </authorList>
    </citation>
    <scope>NUCLEOTIDE SEQUENCE [LARGE SCALE GENOMIC DNA]</scope>
    <source>
        <strain evidence="4 5">CBS 101889</strain>
    </source>
</reference>
<proteinExistence type="predicted"/>
<evidence type="ECO:0000256" key="2">
    <source>
        <dbReference type="ARBA" id="ARBA00023043"/>
    </source>
</evidence>
<evidence type="ECO:0000256" key="3">
    <source>
        <dbReference type="PROSITE-ProRule" id="PRU00023"/>
    </source>
</evidence>
<dbReference type="VEuPathDB" id="FungiDB:BO97DRAFT_405244"/>
<sequence length="361" mass="40224">MSQQQYRPSSDDDHRVLLQQEAVRRAQAGQLHSSMRTQHQLSQQQAALRIRQQQQQQLRQPQPSFGMSMNAGYYNDIPITVPVDYTCRGPTPAPSTPFDYACRNGPLSTLQTLLYSNPQTLAFLHRGLTYALRAGNLETAGYLLESGAPVLHRTPISICEGPDTQRIPLFELLSQHGWTPNTHRPIDKVLINRLVNNTRLLQWFLAHGFDPDDIGPVIGAKGLTPLELAAARGNVEIVRLLLDAGANIHNGVPLHRAAGRYPSDWSPYVAHDRGTQSEETDRAQLPVMELLVERGADVNAAEETQHMTQRYAIVYAAMAGAVERVRWLLAKGADPDARGPFGSAREYTQRVGWAKMLELMD</sequence>
<dbReference type="Gene3D" id="1.25.40.20">
    <property type="entry name" value="Ankyrin repeat-containing domain"/>
    <property type="match status" value="1"/>
</dbReference>
<dbReference type="InterPro" id="IPR002110">
    <property type="entry name" value="Ankyrin_rpt"/>
</dbReference>
<evidence type="ECO:0000313" key="5">
    <source>
        <dbReference type="Proteomes" id="UP000248961"/>
    </source>
</evidence>
<dbReference type="PANTHER" id="PTHR24189">
    <property type="entry name" value="MYOTROPHIN"/>
    <property type="match status" value="1"/>
</dbReference>
<dbReference type="SMART" id="SM00248">
    <property type="entry name" value="ANK"/>
    <property type="match status" value="4"/>
</dbReference>
<dbReference type="OrthoDB" id="194358at2759"/>
<keyword evidence="2 3" id="KW-0040">ANK repeat</keyword>
<dbReference type="PRINTS" id="PR01415">
    <property type="entry name" value="ANKYRIN"/>
</dbReference>
<keyword evidence="5" id="KW-1185">Reference proteome</keyword>
<evidence type="ECO:0000313" key="4">
    <source>
        <dbReference type="EMBL" id="RAL12589.1"/>
    </source>
</evidence>
<dbReference type="AlphaFoldDB" id="A0A395HYK2"/>
<dbReference type="Proteomes" id="UP000248961">
    <property type="component" value="Unassembled WGS sequence"/>
</dbReference>
<dbReference type="PROSITE" id="PS50088">
    <property type="entry name" value="ANK_REPEAT"/>
    <property type="match status" value="1"/>
</dbReference>
<dbReference type="GeneID" id="37199434"/>
<dbReference type="Pfam" id="PF00023">
    <property type="entry name" value="Ank"/>
    <property type="match status" value="1"/>
</dbReference>
<gene>
    <name evidence="4" type="ORF">BO97DRAFT_405244</name>
</gene>
<dbReference type="EMBL" id="KZ824282">
    <property type="protein sequence ID" value="RAL12589.1"/>
    <property type="molecule type" value="Genomic_DNA"/>
</dbReference>
<dbReference type="RefSeq" id="XP_025551743.1">
    <property type="nucleotide sequence ID" value="XM_025695145.1"/>
</dbReference>
<protein>
    <submittedName>
        <fullName evidence="4">Ankyrin</fullName>
    </submittedName>
</protein>
<evidence type="ECO:0000256" key="1">
    <source>
        <dbReference type="ARBA" id="ARBA00022737"/>
    </source>
</evidence>
<keyword evidence="1" id="KW-0677">Repeat</keyword>
<name>A0A395HYK2_ASPHC</name>
<dbReference type="InterPro" id="IPR036770">
    <property type="entry name" value="Ankyrin_rpt-contain_sf"/>
</dbReference>
<organism evidence="4 5">
    <name type="scientific">Aspergillus homomorphus (strain CBS 101889)</name>
    <dbReference type="NCBI Taxonomy" id="1450537"/>
    <lineage>
        <taxon>Eukaryota</taxon>
        <taxon>Fungi</taxon>
        <taxon>Dikarya</taxon>
        <taxon>Ascomycota</taxon>
        <taxon>Pezizomycotina</taxon>
        <taxon>Eurotiomycetes</taxon>
        <taxon>Eurotiomycetidae</taxon>
        <taxon>Eurotiales</taxon>
        <taxon>Aspergillaceae</taxon>
        <taxon>Aspergillus</taxon>
        <taxon>Aspergillus subgen. Circumdati</taxon>
    </lineage>
</organism>
<accession>A0A395HYK2</accession>
<dbReference type="InterPro" id="IPR050745">
    <property type="entry name" value="Multifunctional_regulatory"/>
</dbReference>